<name>A0A4C1ZX31_EUMVA</name>
<sequence>MILKLTFAVRDSRALSAQNHPYISLPHFDTPFLLVLADLPKNDEARSIFKNLNQVCGFSGIRMEAPHKKGGPGQCYRCQQYGYAAANCHTYLRSVKCLVLHWTRECQCIR</sequence>
<dbReference type="OrthoDB" id="8446474at2759"/>
<dbReference type="EMBL" id="BGZK01002332">
    <property type="protein sequence ID" value="GBP93016.1"/>
    <property type="molecule type" value="Genomic_DNA"/>
</dbReference>
<evidence type="ECO:0008006" key="3">
    <source>
        <dbReference type="Google" id="ProtNLM"/>
    </source>
</evidence>
<comment type="caution">
    <text evidence="1">The sequence shown here is derived from an EMBL/GenBank/DDBJ whole genome shotgun (WGS) entry which is preliminary data.</text>
</comment>
<accession>A0A4C1ZX31</accession>
<keyword evidence="2" id="KW-1185">Reference proteome</keyword>
<protein>
    <recommendedName>
        <fullName evidence="3">Nucleic-acid-binding protein from transposon X-element</fullName>
    </recommendedName>
</protein>
<reference evidence="1 2" key="1">
    <citation type="journal article" date="2019" name="Commun. Biol.">
        <title>The bagworm genome reveals a unique fibroin gene that provides high tensile strength.</title>
        <authorList>
            <person name="Kono N."/>
            <person name="Nakamura H."/>
            <person name="Ohtoshi R."/>
            <person name="Tomita M."/>
            <person name="Numata K."/>
            <person name="Arakawa K."/>
        </authorList>
    </citation>
    <scope>NUCLEOTIDE SEQUENCE [LARGE SCALE GENOMIC DNA]</scope>
</reference>
<evidence type="ECO:0000313" key="2">
    <source>
        <dbReference type="Proteomes" id="UP000299102"/>
    </source>
</evidence>
<dbReference type="AlphaFoldDB" id="A0A4C1ZX31"/>
<organism evidence="1 2">
    <name type="scientific">Eumeta variegata</name>
    <name type="common">Bagworm moth</name>
    <name type="synonym">Eumeta japonica</name>
    <dbReference type="NCBI Taxonomy" id="151549"/>
    <lineage>
        <taxon>Eukaryota</taxon>
        <taxon>Metazoa</taxon>
        <taxon>Ecdysozoa</taxon>
        <taxon>Arthropoda</taxon>
        <taxon>Hexapoda</taxon>
        <taxon>Insecta</taxon>
        <taxon>Pterygota</taxon>
        <taxon>Neoptera</taxon>
        <taxon>Endopterygota</taxon>
        <taxon>Lepidoptera</taxon>
        <taxon>Glossata</taxon>
        <taxon>Ditrysia</taxon>
        <taxon>Tineoidea</taxon>
        <taxon>Psychidae</taxon>
        <taxon>Oiketicinae</taxon>
        <taxon>Eumeta</taxon>
    </lineage>
</organism>
<evidence type="ECO:0000313" key="1">
    <source>
        <dbReference type="EMBL" id="GBP93016.1"/>
    </source>
</evidence>
<proteinExistence type="predicted"/>
<dbReference type="Proteomes" id="UP000299102">
    <property type="component" value="Unassembled WGS sequence"/>
</dbReference>
<gene>
    <name evidence="1" type="ORF">EVAR_24106_1</name>
</gene>